<dbReference type="NCBIfam" id="TIGR00186">
    <property type="entry name" value="rRNA_methyl_3"/>
    <property type="match status" value="1"/>
</dbReference>
<dbReference type="SMART" id="SM00967">
    <property type="entry name" value="SpoU_sub_bind"/>
    <property type="match status" value="1"/>
</dbReference>
<dbReference type="SUPFAM" id="SSF75217">
    <property type="entry name" value="alpha/beta knot"/>
    <property type="match status" value="1"/>
</dbReference>
<dbReference type="PANTHER" id="PTHR46429">
    <property type="entry name" value="23S RRNA (GUANOSINE-2'-O-)-METHYLTRANSFERASE RLMB"/>
    <property type="match status" value="1"/>
</dbReference>
<dbReference type="EMBL" id="ACJM01000012">
    <property type="protein sequence ID" value="EEG76891.1"/>
    <property type="molecule type" value="Genomic_DNA"/>
</dbReference>
<dbReference type="InterPro" id="IPR013123">
    <property type="entry name" value="SpoU_subst-bd"/>
</dbReference>
<reference evidence="5 6" key="1">
    <citation type="submission" date="2009-02" db="EMBL/GenBank/DDBJ databases">
        <title>Sequencing of the draft genome and assembly of Dethiobacter alkaliphilus AHT 1.</title>
        <authorList>
            <consortium name="US DOE Joint Genome Institute (JGI-PGF)"/>
            <person name="Lucas S."/>
            <person name="Copeland A."/>
            <person name="Lapidus A."/>
            <person name="Glavina del Rio T."/>
            <person name="Dalin E."/>
            <person name="Tice H."/>
            <person name="Bruce D."/>
            <person name="Goodwin L."/>
            <person name="Pitluck S."/>
            <person name="Larimer F."/>
            <person name="Land M.L."/>
            <person name="Hauser L."/>
            <person name="Muyzer G."/>
        </authorList>
    </citation>
    <scope>NUCLEOTIDE SEQUENCE [LARGE SCALE GENOMIC DNA]</scope>
    <source>
        <strain evidence="5 6">AHT 1</strain>
    </source>
</reference>
<dbReference type="InterPro" id="IPR029028">
    <property type="entry name" value="Alpha/beta_knot_MTases"/>
</dbReference>
<dbReference type="Gene3D" id="3.30.1330.30">
    <property type="match status" value="1"/>
</dbReference>
<keyword evidence="2 5" id="KW-0489">Methyltransferase</keyword>
<dbReference type="eggNOG" id="COG0566">
    <property type="taxonomic scope" value="Bacteria"/>
</dbReference>
<dbReference type="Pfam" id="PF00588">
    <property type="entry name" value="SpoU_methylase"/>
    <property type="match status" value="1"/>
</dbReference>
<dbReference type="FunFam" id="3.40.1280.10:FF:000008">
    <property type="entry name" value="Group 3 RNA methyltransferase TrmH"/>
    <property type="match status" value="1"/>
</dbReference>
<evidence type="ECO:0000313" key="5">
    <source>
        <dbReference type="EMBL" id="EEG76891.1"/>
    </source>
</evidence>
<comment type="similarity">
    <text evidence="1">Belongs to the class IV-like SAM-binding methyltransferase superfamily. RNA methyltransferase TrmH family.</text>
</comment>
<evidence type="ECO:0000256" key="3">
    <source>
        <dbReference type="ARBA" id="ARBA00022679"/>
    </source>
</evidence>
<dbReference type="PANTHER" id="PTHR46429:SF1">
    <property type="entry name" value="23S RRNA (GUANOSINE-2'-O-)-METHYLTRANSFERASE RLMB"/>
    <property type="match status" value="1"/>
</dbReference>
<proteinExistence type="inferred from homology"/>
<comment type="caution">
    <text evidence="5">The sequence shown here is derived from an EMBL/GenBank/DDBJ whole genome shotgun (WGS) entry which is preliminary data.</text>
</comment>
<feature type="domain" description="RNA 2-O ribose methyltransferase substrate binding" evidence="4">
    <location>
        <begin position="6"/>
        <end position="81"/>
    </location>
</feature>
<keyword evidence="6" id="KW-1185">Reference proteome</keyword>
<dbReference type="GO" id="GO:0005829">
    <property type="term" value="C:cytosol"/>
    <property type="evidence" value="ECO:0007669"/>
    <property type="project" value="TreeGrafter"/>
</dbReference>
<dbReference type="STRING" id="555088.DealDRAFT_2339"/>
<dbReference type="CDD" id="cd18103">
    <property type="entry name" value="SpoU-like_RlmB"/>
    <property type="match status" value="1"/>
</dbReference>
<dbReference type="Proteomes" id="UP000006443">
    <property type="component" value="Unassembled WGS sequence"/>
</dbReference>
<evidence type="ECO:0000313" key="6">
    <source>
        <dbReference type="Proteomes" id="UP000006443"/>
    </source>
</evidence>
<name>C0GIN0_DETAL</name>
<dbReference type="InterPro" id="IPR029064">
    <property type="entry name" value="Ribosomal_eL30-like_sf"/>
</dbReference>
<dbReference type="GO" id="GO:0008173">
    <property type="term" value="F:RNA methyltransferase activity"/>
    <property type="evidence" value="ECO:0007669"/>
    <property type="project" value="InterPro"/>
</dbReference>
<evidence type="ECO:0000259" key="4">
    <source>
        <dbReference type="SMART" id="SM00967"/>
    </source>
</evidence>
<dbReference type="Pfam" id="PF08032">
    <property type="entry name" value="SpoU_sub_bind"/>
    <property type="match status" value="1"/>
</dbReference>
<evidence type="ECO:0000256" key="2">
    <source>
        <dbReference type="ARBA" id="ARBA00022603"/>
    </source>
</evidence>
<dbReference type="GO" id="GO:0006396">
    <property type="term" value="P:RNA processing"/>
    <property type="evidence" value="ECO:0007669"/>
    <property type="project" value="InterPro"/>
</dbReference>
<gene>
    <name evidence="5" type="ORF">DealDRAFT_2339</name>
</gene>
<dbReference type="AlphaFoldDB" id="C0GIN0"/>
<evidence type="ECO:0000256" key="1">
    <source>
        <dbReference type="ARBA" id="ARBA00007228"/>
    </source>
</evidence>
<dbReference type="InterPro" id="IPR004441">
    <property type="entry name" value="rRNA_MeTrfase_TrmH"/>
</dbReference>
<dbReference type="SUPFAM" id="SSF55315">
    <property type="entry name" value="L30e-like"/>
    <property type="match status" value="1"/>
</dbReference>
<protein>
    <submittedName>
        <fullName evidence="5">RNA methyltransferase, TrmH family, group 3</fullName>
    </submittedName>
</protein>
<dbReference type="OrthoDB" id="9794400at2"/>
<keyword evidence="3 5" id="KW-0808">Transferase</keyword>
<dbReference type="Gene3D" id="3.40.1280.10">
    <property type="match status" value="1"/>
</dbReference>
<dbReference type="GO" id="GO:0032259">
    <property type="term" value="P:methylation"/>
    <property type="evidence" value="ECO:0007669"/>
    <property type="project" value="UniProtKB-KW"/>
</dbReference>
<organism evidence="5 6">
    <name type="scientific">Dethiobacter alkaliphilus AHT 1</name>
    <dbReference type="NCBI Taxonomy" id="555088"/>
    <lineage>
        <taxon>Bacteria</taxon>
        <taxon>Bacillati</taxon>
        <taxon>Bacillota</taxon>
        <taxon>Dethiobacteria</taxon>
        <taxon>Dethiobacterales</taxon>
        <taxon>Dethiobacteraceae</taxon>
        <taxon>Dethiobacter</taxon>
    </lineage>
</organism>
<accession>C0GIN0</accession>
<dbReference type="InterPro" id="IPR001537">
    <property type="entry name" value="SpoU_MeTrfase"/>
</dbReference>
<dbReference type="GO" id="GO:0003723">
    <property type="term" value="F:RNA binding"/>
    <property type="evidence" value="ECO:0007669"/>
    <property type="project" value="InterPro"/>
</dbReference>
<dbReference type="RefSeq" id="WP_008517623.1">
    <property type="nucleotide sequence ID" value="NZ_ACJM01000012.1"/>
</dbReference>
<dbReference type="InterPro" id="IPR029026">
    <property type="entry name" value="tRNA_m1G_MTases_N"/>
</dbReference>
<sequence>MEEKRMIEGRRPVMEALRAGTKITRILLQKGSRGKPVDDILALAKEYSVKVEYLDKAALDKRATSRNHQGVMAETPPFRYTPFADILAKAGDKPPFLVLLDHIQDPHNLGALIRTAYAAGCDGIIIPERRAAQMTPAAVRTAAGAAEYLPVAKVVNLARCLDECKDAGLWVYGADMDGESVYTTGDYQGGTVLVIGSEGEGLGRLVKEKCDHLVQLPMQGKVASLNASVAGALLMYEVYRQREGF</sequence>